<evidence type="ECO:0000313" key="2">
    <source>
        <dbReference type="EMBL" id="UWX55584.1"/>
    </source>
</evidence>
<reference evidence="2" key="1">
    <citation type="submission" date="2022-09" db="EMBL/GenBank/DDBJ databases">
        <title>Maribacter litopenaei sp. nov., isolated from the intestinal tract of the Pacific White Shrimp, Litopenaeus vannamei.</title>
        <authorList>
            <person name="Kim S.Y."/>
            <person name="Hwang C.Y."/>
        </authorList>
    </citation>
    <scope>NUCLEOTIDE SEQUENCE</scope>
    <source>
        <strain evidence="2">HL-LV01</strain>
    </source>
</reference>
<proteinExistence type="predicted"/>
<evidence type="ECO:0000256" key="1">
    <source>
        <dbReference type="SAM" id="SignalP"/>
    </source>
</evidence>
<feature type="signal peptide" evidence="1">
    <location>
        <begin position="1"/>
        <end position="18"/>
    </location>
</feature>
<keyword evidence="3" id="KW-1185">Reference proteome</keyword>
<dbReference type="EMBL" id="CP104205">
    <property type="protein sequence ID" value="UWX55584.1"/>
    <property type="molecule type" value="Genomic_DNA"/>
</dbReference>
<protein>
    <submittedName>
        <fullName evidence="2">Uncharacterized protein</fullName>
    </submittedName>
</protein>
<evidence type="ECO:0000313" key="3">
    <source>
        <dbReference type="Proteomes" id="UP001059209"/>
    </source>
</evidence>
<keyword evidence="1" id="KW-0732">Signal</keyword>
<accession>A0ABY5YA52</accession>
<organism evidence="2 3">
    <name type="scientific">Maribacter litopenaei</name>
    <dbReference type="NCBI Taxonomy" id="2976127"/>
    <lineage>
        <taxon>Bacteria</taxon>
        <taxon>Pseudomonadati</taxon>
        <taxon>Bacteroidota</taxon>
        <taxon>Flavobacteriia</taxon>
        <taxon>Flavobacteriales</taxon>
        <taxon>Flavobacteriaceae</taxon>
        <taxon>Maribacter</taxon>
    </lineage>
</organism>
<feature type="chain" id="PRO_5046211190" evidence="1">
    <location>
        <begin position="19"/>
        <end position="296"/>
    </location>
</feature>
<gene>
    <name evidence="2" type="ORF">NYZ99_03660</name>
</gene>
<name>A0ABY5YA52_9FLAO</name>
<dbReference type="Proteomes" id="UP001059209">
    <property type="component" value="Chromosome"/>
</dbReference>
<dbReference type="RefSeq" id="WP_260573574.1">
    <property type="nucleotide sequence ID" value="NZ_CP104205.1"/>
</dbReference>
<sequence length="296" mass="33378">MRALLLFLTILVSNLIVAQANLNDYKYIIVPKQFDVFKEVNQYQTSTLVKYLLSERGFSVFYDDSLPADLVSNRCLGLWASLLDDSSMFTTKTSLVLKDCNGAEVFATGEGKSKIKEFKGAYNAAIKDAMKSFNGVVYAYSGKNDGDNSLTLNFKNDVKSLKNKQIAEKLEPKGINTDKVQRKAPKNQNPMVIQEATIENQSYENLEPVPSNVGANNEGVETENMEMLYAQEIPNGYQLVDNTPKVRMKLFKSSTENMYMAQSGDKSGMVYQKDGQWIFEYYEGENLVQKPLNIKF</sequence>